<protein>
    <recommendedName>
        <fullName evidence="3">DUF4878 domain-containing protein</fullName>
    </recommendedName>
</protein>
<reference evidence="2" key="1">
    <citation type="submission" date="2016-10" db="EMBL/GenBank/DDBJ databases">
        <authorList>
            <person name="Varghese N."/>
            <person name="Submissions S."/>
        </authorList>
    </citation>
    <scope>NUCLEOTIDE SEQUENCE [LARGE SCALE GENOMIC DNA]</scope>
    <source>
        <strain evidence="2">DSM 13327</strain>
    </source>
</reference>
<dbReference type="STRING" id="1123291.SAMN04490355_104143"/>
<accession>A0A1I4N6S2</accession>
<evidence type="ECO:0000313" key="1">
    <source>
        <dbReference type="EMBL" id="SFM11026.1"/>
    </source>
</evidence>
<gene>
    <name evidence="1" type="ORF">SAMN04490355_104143</name>
</gene>
<dbReference type="EMBL" id="FOTS01000041">
    <property type="protein sequence ID" value="SFM11026.1"/>
    <property type="molecule type" value="Genomic_DNA"/>
</dbReference>
<keyword evidence="2" id="KW-1185">Reference proteome</keyword>
<name>A0A1I4N6S2_9FIRM</name>
<dbReference type="RefSeq" id="WP_090941069.1">
    <property type="nucleotide sequence ID" value="NZ_FOTS01000041.1"/>
</dbReference>
<proteinExistence type="predicted"/>
<dbReference type="AlphaFoldDB" id="A0A1I4N6S2"/>
<sequence>MFKNNVRVLLAVSMLVLMIVVAGCGGSSGVKRVSGLSTTETVTTFFDAAKNNRMSEASLYVSNASKNDPKTVLKFMKGQSGIQEIKNANIVSIKQVAQESNYAAVIATIQEQNTFKMSIKPVGLEKINGEWYIVDFDQIYNGAKYKVLQQLLANI</sequence>
<dbReference type="Proteomes" id="UP000199520">
    <property type="component" value="Unassembled WGS sequence"/>
</dbReference>
<dbReference type="PROSITE" id="PS51257">
    <property type="entry name" value="PROKAR_LIPOPROTEIN"/>
    <property type="match status" value="1"/>
</dbReference>
<organism evidence="1 2">
    <name type="scientific">Pelosinus propionicus DSM 13327</name>
    <dbReference type="NCBI Taxonomy" id="1123291"/>
    <lineage>
        <taxon>Bacteria</taxon>
        <taxon>Bacillati</taxon>
        <taxon>Bacillota</taxon>
        <taxon>Negativicutes</taxon>
        <taxon>Selenomonadales</taxon>
        <taxon>Sporomusaceae</taxon>
        <taxon>Pelosinus</taxon>
    </lineage>
</organism>
<dbReference type="OrthoDB" id="1681921at2"/>
<evidence type="ECO:0008006" key="3">
    <source>
        <dbReference type="Google" id="ProtNLM"/>
    </source>
</evidence>
<evidence type="ECO:0000313" key="2">
    <source>
        <dbReference type="Proteomes" id="UP000199520"/>
    </source>
</evidence>